<dbReference type="InterPro" id="IPR046349">
    <property type="entry name" value="C1-like_sf"/>
</dbReference>
<evidence type="ECO:0000259" key="4">
    <source>
        <dbReference type="PROSITE" id="PS50081"/>
    </source>
</evidence>
<feature type="region of interest" description="Disordered" evidence="3">
    <location>
        <begin position="374"/>
        <end position="457"/>
    </location>
</feature>
<feature type="region of interest" description="Disordered" evidence="3">
    <location>
        <begin position="157"/>
        <end position="190"/>
    </location>
</feature>
<dbReference type="Gene3D" id="3.30.60.20">
    <property type="match status" value="1"/>
</dbReference>
<name>A0AAV2FI98_9ROSI</name>
<evidence type="ECO:0000256" key="2">
    <source>
        <dbReference type="ARBA" id="ARBA00022833"/>
    </source>
</evidence>
<reference evidence="5 6" key="1">
    <citation type="submission" date="2024-04" db="EMBL/GenBank/DDBJ databases">
        <authorList>
            <person name="Fracassetti M."/>
        </authorList>
    </citation>
    <scope>NUCLEOTIDE SEQUENCE [LARGE SCALE GENOMIC DNA]</scope>
</reference>
<proteinExistence type="predicted"/>
<protein>
    <recommendedName>
        <fullName evidence="4">Phorbol-ester/DAG-type domain-containing protein</fullName>
    </recommendedName>
</protein>
<sequence length="457" mass="51439">MKGSSRRWNRLVAFNLAGFLKCPLIDTHDIHQTLKKSSSSQTNDHNNNNRITEESLALDVAYGVASTQLSLKIPIIINGPHTLTPWRPLAASSGARLVVVECHPPEDEVEQHHRHGDYDVVAEDDDSTSLVHVDAESFDRKKAEGIVSKIQLLLRQQQKHNPPIKTTPPRKAAAAKEKEEGKQRRRRRSDHLHEWVEKPLNDDVNGAFCIACDHEVHDDVPFSTPYYKCAECDFALHKRCAERPDDAVDLVARRCPPYLKAVRPQYDFPSKVQCVNCRRGHEEEEEPSAVDDCHDCLTKTNLDHNFLPTVLMNDHVHGHRLSLVIMPFGYDYKYLCGRCDALGYSVGYKCYDCDELPNFHVACALLSPPPVRIPVRPPRSVLSPRPRPLPRPRPVLTSPLLISPPPSPLPRPRPVLNSPLIVSPPPSPPRPIRPYNASPKEKPEKLLGSDGDDDELL</sequence>
<dbReference type="PROSITE" id="PS50081">
    <property type="entry name" value="ZF_DAG_PE_2"/>
    <property type="match status" value="1"/>
</dbReference>
<keyword evidence="6" id="KW-1185">Reference proteome</keyword>
<evidence type="ECO:0000256" key="1">
    <source>
        <dbReference type="ARBA" id="ARBA00022723"/>
    </source>
</evidence>
<dbReference type="EMBL" id="OZ034819">
    <property type="protein sequence ID" value="CAL1397965.1"/>
    <property type="molecule type" value="Genomic_DNA"/>
</dbReference>
<accession>A0AAV2FI98</accession>
<evidence type="ECO:0000256" key="3">
    <source>
        <dbReference type="SAM" id="MobiDB-lite"/>
    </source>
</evidence>
<dbReference type="Proteomes" id="UP001497516">
    <property type="component" value="Chromosome 6"/>
</dbReference>
<keyword evidence="1" id="KW-0479">Metal-binding</keyword>
<dbReference type="PANTHER" id="PTHR37807:SF4">
    <property type="entry name" value="DC1 DOMAIN-CONTAINING PROTEIN"/>
    <property type="match status" value="1"/>
</dbReference>
<dbReference type="AlphaFoldDB" id="A0AAV2FI98"/>
<dbReference type="InterPro" id="IPR027417">
    <property type="entry name" value="P-loop_NTPase"/>
</dbReference>
<organism evidence="5 6">
    <name type="scientific">Linum trigynum</name>
    <dbReference type="NCBI Taxonomy" id="586398"/>
    <lineage>
        <taxon>Eukaryota</taxon>
        <taxon>Viridiplantae</taxon>
        <taxon>Streptophyta</taxon>
        <taxon>Embryophyta</taxon>
        <taxon>Tracheophyta</taxon>
        <taxon>Spermatophyta</taxon>
        <taxon>Magnoliopsida</taxon>
        <taxon>eudicotyledons</taxon>
        <taxon>Gunneridae</taxon>
        <taxon>Pentapetalae</taxon>
        <taxon>rosids</taxon>
        <taxon>fabids</taxon>
        <taxon>Malpighiales</taxon>
        <taxon>Linaceae</taxon>
        <taxon>Linum</taxon>
    </lineage>
</organism>
<feature type="compositionally biased region" description="Pro residues" evidence="3">
    <location>
        <begin position="402"/>
        <end position="413"/>
    </location>
</feature>
<feature type="compositionally biased region" description="Pro residues" evidence="3">
    <location>
        <begin position="422"/>
        <end position="432"/>
    </location>
</feature>
<feature type="domain" description="Phorbol-ester/DAG-type" evidence="4">
    <location>
        <begin position="192"/>
        <end position="255"/>
    </location>
</feature>
<dbReference type="GO" id="GO:0046872">
    <property type="term" value="F:metal ion binding"/>
    <property type="evidence" value="ECO:0007669"/>
    <property type="project" value="UniProtKB-KW"/>
</dbReference>
<dbReference type="InterPro" id="IPR002219">
    <property type="entry name" value="PKC_DAG/PE"/>
</dbReference>
<dbReference type="PANTHER" id="PTHR37807">
    <property type="entry name" value="OS07G0160300 PROTEIN"/>
    <property type="match status" value="1"/>
</dbReference>
<gene>
    <name evidence="5" type="ORF">LTRI10_LOCUS38228</name>
</gene>
<evidence type="ECO:0000313" key="5">
    <source>
        <dbReference type="EMBL" id="CAL1397965.1"/>
    </source>
</evidence>
<dbReference type="SUPFAM" id="SSF57889">
    <property type="entry name" value="Cysteine-rich domain"/>
    <property type="match status" value="2"/>
</dbReference>
<keyword evidence="2" id="KW-0862">Zinc</keyword>
<evidence type="ECO:0000313" key="6">
    <source>
        <dbReference type="Proteomes" id="UP001497516"/>
    </source>
</evidence>
<dbReference type="Gene3D" id="3.40.50.300">
    <property type="entry name" value="P-loop containing nucleotide triphosphate hydrolases"/>
    <property type="match status" value="1"/>
</dbReference>